<evidence type="ECO:0000313" key="4">
    <source>
        <dbReference type="Proteomes" id="UP000295701"/>
    </source>
</evidence>
<comment type="caution">
    <text evidence="3">The sequence shown here is derived from an EMBL/GenBank/DDBJ whole genome shotgun (WGS) entry which is preliminary data.</text>
</comment>
<evidence type="ECO:0000313" key="3">
    <source>
        <dbReference type="EMBL" id="TDL79464.1"/>
    </source>
</evidence>
<dbReference type="Proteomes" id="UP000295701">
    <property type="component" value="Unassembled WGS sequence"/>
</dbReference>
<gene>
    <name evidence="3" type="ORF">E2L08_09125</name>
</gene>
<name>A0A4R6A9U2_9RHOB</name>
<feature type="compositionally biased region" description="Acidic residues" evidence="1">
    <location>
        <begin position="23"/>
        <end position="41"/>
    </location>
</feature>
<feature type="compositionally biased region" description="Gly residues" evidence="1">
    <location>
        <begin position="65"/>
        <end position="78"/>
    </location>
</feature>
<evidence type="ECO:0000256" key="1">
    <source>
        <dbReference type="SAM" id="MobiDB-lite"/>
    </source>
</evidence>
<feature type="region of interest" description="Disordered" evidence="1">
    <location>
        <begin position="23"/>
        <end position="190"/>
    </location>
</feature>
<proteinExistence type="predicted"/>
<organism evidence="3 4">
    <name type="scientific">Palleronia sediminis</name>
    <dbReference type="NCBI Taxonomy" id="2547833"/>
    <lineage>
        <taxon>Bacteria</taxon>
        <taxon>Pseudomonadati</taxon>
        <taxon>Pseudomonadota</taxon>
        <taxon>Alphaproteobacteria</taxon>
        <taxon>Rhodobacterales</taxon>
        <taxon>Roseobacteraceae</taxon>
        <taxon>Palleronia</taxon>
    </lineage>
</organism>
<feature type="chain" id="PRO_5020274625" evidence="2">
    <location>
        <begin position="20"/>
        <end position="270"/>
    </location>
</feature>
<evidence type="ECO:0000256" key="2">
    <source>
        <dbReference type="SAM" id="SignalP"/>
    </source>
</evidence>
<keyword evidence="2" id="KW-0732">Signal</keyword>
<dbReference type="PROSITE" id="PS51257">
    <property type="entry name" value="PROKAR_LIPOPROTEIN"/>
    <property type="match status" value="1"/>
</dbReference>
<dbReference type="EMBL" id="SNAA01000009">
    <property type="protein sequence ID" value="TDL79464.1"/>
    <property type="molecule type" value="Genomic_DNA"/>
</dbReference>
<keyword evidence="4" id="KW-1185">Reference proteome</keyword>
<feature type="compositionally biased region" description="Acidic residues" evidence="1">
    <location>
        <begin position="88"/>
        <end position="115"/>
    </location>
</feature>
<dbReference type="RefSeq" id="WP_133396770.1">
    <property type="nucleotide sequence ID" value="NZ_SNAA01000009.1"/>
</dbReference>
<accession>A0A4R6A9U2</accession>
<protein>
    <submittedName>
        <fullName evidence="3">Uncharacterized protein</fullName>
    </submittedName>
</protein>
<dbReference type="AlphaFoldDB" id="A0A4R6A9U2"/>
<sequence>MTPRITSLALAVAMGMTLAACQEEEAPAEEAAEQNIEEEVDPGVPDSTGGETDRLSEITENENAGAGGSVAVTGGGGPEADATSGPESDIDVADPDAGENVTDIEDTDAAEDDSAAEMVEPGTDPAVEGDTAAEMTDGQAAATVAGGDGASSELENAATDVGDASEDATDAAVDAAQSGEAPVANAQDTAENLAEEEGVVGAEGGSLEEILTLEDFDEDRIIAAIENSEMNDTLKQTLTTAVDEVRGGNDVAKAALIERLRTAFDLPPAQ</sequence>
<reference evidence="3 4" key="1">
    <citation type="submission" date="2019-03" db="EMBL/GenBank/DDBJ databases">
        <title>Primorskyibacter sp. SS33 isolated from sediments.</title>
        <authorList>
            <person name="Xunke S."/>
        </authorList>
    </citation>
    <scope>NUCLEOTIDE SEQUENCE [LARGE SCALE GENOMIC DNA]</scope>
    <source>
        <strain evidence="3 4">SS33</strain>
    </source>
</reference>
<feature type="signal peptide" evidence="2">
    <location>
        <begin position="1"/>
        <end position="19"/>
    </location>
</feature>